<proteinExistence type="predicted"/>
<dbReference type="InterPro" id="IPR024442">
    <property type="entry name" value="Transposase_Zn_ribbon"/>
</dbReference>
<dbReference type="Proteomes" id="UP001516620">
    <property type="component" value="Unassembled WGS sequence"/>
</dbReference>
<organism evidence="2 3">
    <name type="scientific">Paenibacillus rhizolycopersici</name>
    <dbReference type="NCBI Taxonomy" id="2780073"/>
    <lineage>
        <taxon>Bacteria</taxon>
        <taxon>Bacillati</taxon>
        <taxon>Bacillota</taxon>
        <taxon>Bacilli</taxon>
        <taxon>Bacillales</taxon>
        <taxon>Paenibacillaceae</taxon>
        <taxon>Paenibacillus</taxon>
    </lineage>
</organism>
<gene>
    <name evidence="2" type="ORF">IM700_020775</name>
</gene>
<protein>
    <submittedName>
        <fullName evidence="2">Transposase</fullName>
    </submittedName>
</protein>
<feature type="domain" description="Transposase zinc-ribbon" evidence="1">
    <location>
        <begin position="24"/>
        <end position="71"/>
    </location>
</feature>
<dbReference type="EMBL" id="JADCNN020000028">
    <property type="protein sequence ID" value="MBM6998107.1"/>
    <property type="molecule type" value="Genomic_DNA"/>
</dbReference>
<evidence type="ECO:0000313" key="2">
    <source>
        <dbReference type="EMBL" id="MBM6998107.1"/>
    </source>
</evidence>
<evidence type="ECO:0000259" key="1">
    <source>
        <dbReference type="Pfam" id="PF12760"/>
    </source>
</evidence>
<keyword evidence="3" id="KW-1185">Reference proteome</keyword>
<dbReference type="Pfam" id="PF12760">
    <property type="entry name" value="Zn_ribbon_IS1595"/>
    <property type="match status" value="1"/>
</dbReference>
<reference evidence="2 3" key="1">
    <citation type="submission" date="2021-01" db="EMBL/GenBank/DDBJ databases">
        <title>Paenibacillus sp.nov. isolated from the rhizosphere soil of tomato plant.</title>
        <authorList>
            <person name="Thin K.K."/>
            <person name="Zhang X."/>
            <person name="He S."/>
        </authorList>
    </citation>
    <scope>NUCLEOTIDE SEQUENCE [LARGE SCALE GENOMIC DNA]</scope>
    <source>
        <strain evidence="2 3">DXFW5</strain>
    </source>
</reference>
<sequence length="311" mass="35468">MTWRWADMGIHTGIDSQDFSILYKNEEECAAAIIAMKWPGGFICPRCAHTHCSRLTTRRIPLFECGNCRHQTSPLIGTIFEGTHLPLLKWFQALELFLLPDGISAMRLSQVIRVTYKTAWLMLHKIRHAMGEFDARELLSGVVKVNNDLYGYDPSRCQLSHPHASVVVAGCAVTESGEPERVKIHLVPPQNRTYGERASRHDLAEFITGNVDIHASEVQLFPLAFRLYAPLRKVVREAWQSLKCTYVALGRKHLQAYLNEYTGRRRLRQSGGERTMRQELLHMCAAIPTISYRQLTTRHRHQIFPLPVAAA</sequence>
<evidence type="ECO:0000313" key="3">
    <source>
        <dbReference type="Proteomes" id="UP001516620"/>
    </source>
</evidence>
<accession>A0ABS2H9N8</accession>
<comment type="caution">
    <text evidence="2">The sequence shown here is derived from an EMBL/GenBank/DDBJ whole genome shotgun (WGS) entry which is preliminary data.</text>
</comment>
<name>A0ABS2H9N8_9BACL</name>